<dbReference type="CDD" id="cd00293">
    <property type="entry name" value="USP-like"/>
    <property type="match status" value="1"/>
</dbReference>
<dbReference type="EMBL" id="LOPU01000030">
    <property type="protein sequence ID" value="KTG08552.1"/>
    <property type="molecule type" value="Genomic_DNA"/>
</dbReference>
<protein>
    <submittedName>
        <fullName evidence="2">Universal stress protein UspA</fullName>
    </submittedName>
</protein>
<dbReference type="Proteomes" id="UP000054387">
    <property type="component" value="Unassembled WGS sequence"/>
</dbReference>
<evidence type="ECO:0000313" key="3">
    <source>
        <dbReference type="Proteomes" id="UP000054387"/>
    </source>
</evidence>
<gene>
    <name evidence="2" type="ORF">AUR64_17910</name>
</gene>
<organism evidence="2 3">
    <name type="scientific">Haloprofundus marisrubri</name>
    <dbReference type="NCBI Taxonomy" id="1514971"/>
    <lineage>
        <taxon>Archaea</taxon>
        <taxon>Methanobacteriati</taxon>
        <taxon>Methanobacteriota</taxon>
        <taxon>Stenosarchaea group</taxon>
        <taxon>Halobacteria</taxon>
        <taxon>Halobacteriales</taxon>
        <taxon>Haloferacaceae</taxon>
        <taxon>Haloprofundus</taxon>
    </lineage>
</organism>
<evidence type="ECO:0000313" key="2">
    <source>
        <dbReference type="EMBL" id="KTG08552.1"/>
    </source>
</evidence>
<dbReference type="Gene3D" id="3.40.50.620">
    <property type="entry name" value="HUPs"/>
    <property type="match status" value="1"/>
</dbReference>
<proteinExistence type="predicted"/>
<dbReference type="STRING" id="1514971.AUR64_17910"/>
<feature type="domain" description="UspA" evidence="1">
    <location>
        <begin position="5"/>
        <end position="132"/>
    </location>
</feature>
<dbReference type="SUPFAM" id="SSF52402">
    <property type="entry name" value="Adenine nucleotide alpha hydrolases-like"/>
    <property type="match status" value="1"/>
</dbReference>
<name>A0A0W1R5B8_9EURY</name>
<keyword evidence="3" id="KW-1185">Reference proteome</keyword>
<accession>A0A0W1R5B8</accession>
<comment type="caution">
    <text evidence="2">The sequence shown here is derived from an EMBL/GenBank/DDBJ whole genome shotgun (WGS) entry which is preliminary data.</text>
</comment>
<evidence type="ECO:0000259" key="1">
    <source>
        <dbReference type="Pfam" id="PF00582"/>
    </source>
</evidence>
<dbReference type="OrthoDB" id="260697at2157"/>
<dbReference type="InterPro" id="IPR014729">
    <property type="entry name" value="Rossmann-like_a/b/a_fold"/>
</dbReference>
<reference evidence="2 3" key="1">
    <citation type="submission" date="2015-12" db="EMBL/GenBank/DDBJ databases">
        <title>Haloprofundus marisrubri gen. nov., sp. nov., an extremely halophilic archaeon isolated from the Discovery deep brine-seawater interface in the Red Sea.</title>
        <authorList>
            <person name="Zhang G."/>
            <person name="Stingl U."/>
            <person name="Rashid M."/>
        </authorList>
    </citation>
    <scope>NUCLEOTIDE SEQUENCE [LARGE SCALE GENOMIC DNA]</scope>
    <source>
        <strain evidence="2 3">SB9</strain>
    </source>
</reference>
<dbReference type="AlphaFoldDB" id="A0A0W1R5B8"/>
<dbReference type="RefSeq" id="WP_058582836.1">
    <property type="nucleotide sequence ID" value="NZ_LOPU01000030.1"/>
</dbReference>
<sequence length="142" mass="16081">MTLVVVPVRYPLTSHSKATLREAVRIADERDAELTVLHVNLYQNGDSVTRAELKRAAQAEFGRLPRARYVIRRGFLVEETILEEVAAEDADIVVIGSKQAGRWRRMLRKFLDDPDIEAYLREKLECTVITVRADGETSTING</sequence>
<dbReference type="Pfam" id="PF00582">
    <property type="entry name" value="Usp"/>
    <property type="match status" value="1"/>
</dbReference>
<dbReference type="InterPro" id="IPR006016">
    <property type="entry name" value="UspA"/>
</dbReference>